<dbReference type="Gene3D" id="1.20.120.1490">
    <property type="match status" value="1"/>
</dbReference>
<comment type="similarity">
    <text evidence="2">Belongs to the CpxP/Spy family.</text>
</comment>
<dbReference type="PATRIC" id="fig|1002364.3.peg.2914"/>
<evidence type="ECO:0000256" key="2">
    <source>
        <dbReference type="ARBA" id="ARBA00008441"/>
    </source>
</evidence>
<dbReference type="AlphaFoldDB" id="G9Y965"/>
<accession>G9Y965</accession>
<dbReference type="InterPro" id="IPR012899">
    <property type="entry name" value="LTXXQ"/>
</dbReference>
<dbReference type="GO" id="GO:0051082">
    <property type="term" value="F:unfolded protein binding"/>
    <property type="evidence" value="ECO:0007669"/>
    <property type="project" value="TreeGrafter"/>
</dbReference>
<name>G9Y965_HAFAL</name>
<evidence type="ECO:0000256" key="1">
    <source>
        <dbReference type="ARBA" id="ARBA00004418"/>
    </source>
</evidence>
<evidence type="ECO:0000256" key="5">
    <source>
        <dbReference type="SAM" id="SignalP"/>
    </source>
</evidence>
<dbReference type="NCBIfam" id="NF007687">
    <property type="entry name" value="PRK10363.1"/>
    <property type="match status" value="1"/>
</dbReference>
<keyword evidence="3 5" id="KW-0732">Signal</keyword>
<keyword evidence="4" id="KW-0574">Periplasm</keyword>
<feature type="signal peptide" evidence="5">
    <location>
        <begin position="1"/>
        <end position="23"/>
    </location>
</feature>
<evidence type="ECO:0000313" key="6">
    <source>
        <dbReference type="EMBL" id="EHM40983.1"/>
    </source>
</evidence>
<feature type="chain" id="PRO_5003528450" evidence="5">
    <location>
        <begin position="24"/>
        <end position="158"/>
    </location>
</feature>
<reference evidence="6 7" key="1">
    <citation type="submission" date="2011-08" db="EMBL/GenBank/DDBJ databases">
        <authorList>
            <person name="Weinstock G."/>
            <person name="Sodergren E."/>
            <person name="Clifton S."/>
            <person name="Fulton L."/>
            <person name="Fulton B."/>
            <person name="Courtney L."/>
            <person name="Fronick C."/>
            <person name="Harrison M."/>
            <person name="Strong C."/>
            <person name="Farmer C."/>
            <person name="Delahaunty K."/>
            <person name="Markovic C."/>
            <person name="Hall O."/>
            <person name="Minx P."/>
            <person name="Tomlinson C."/>
            <person name="Mitreva M."/>
            <person name="Hou S."/>
            <person name="Chen J."/>
            <person name="Wollam A."/>
            <person name="Pepin K.H."/>
            <person name="Johnson M."/>
            <person name="Bhonagiri V."/>
            <person name="Zhang X."/>
            <person name="Suruliraj S."/>
            <person name="Warren W."/>
            <person name="Chinwalla A."/>
            <person name="Mardis E.R."/>
            <person name="Wilson R.K."/>
        </authorList>
    </citation>
    <scope>NUCLEOTIDE SEQUENCE [LARGE SCALE GENOMIC DNA]</scope>
    <source>
        <strain evidence="6 7">ATCC 51873</strain>
    </source>
</reference>
<dbReference type="InterPro" id="IPR052211">
    <property type="entry name" value="Cpx_auxiliary_protein"/>
</dbReference>
<dbReference type="GO" id="GO:0030288">
    <property type="term" value="C:outer membrane-bounded periplasmic space"/>
    <property type="evidence" value="ECO:0007669"/>
    <property type="project" value="TreeGrafter"/>
</dbReference>
<proteinExistence type="inferred from homology"/>
<evidence type="ECO:0000256" key="3">
    <source>
        <dbReference type="ARBA" id="ARBA00022729"/>
    </source>
</evidence>
<comment type="subcellular location">
    <subcellularLocation>
        <location evidence="1">Periplasm</location>
    </subcellularLocation>
</comment>
<dbReference type="PANTHER" id="PTHR38102">
    <property type="entry name" value="PERIPLASMIC CHAPERONE SPY"/>
    <property type="match status" value="1"/>
</dbReference>
<gene>
    <name evidence="6" type="ORF">HMPREF0454_03216</name>
</gene>
<organism evidence="6 7">
    <name type="scientific">Hafnia alvei ATCC 51873</name>
    <dbReference type="NCBI Taxonomy" id="1002364"/>
    <lineage>
        <taxon>Bacteria</taxon>
        <taxon>Pseudomonadati</taxon>
        <taxon>Pseudomonadota</taxon>
        <taxon>Gammaproteobacteria</taxon>
        <taxon>Enterobacterales</taxon>
        <taxon>Hafniaceae</taxon>
        <taxon>Hafnia</taxon>
    </lineage>
</organism>
<dbReference type="HOGENOM" id="CLU_124352_2_1_6"/>
<comment type="caution">
    <text evidence="6">The sequence shown here is derived from an EMBL/GenBank/DDBJ whole genome shotgun (WGS) entry which is preliminary data.</text>
</comment>
<evidence type="ECO:0000256" key="4">
    <source>
        <dbReference type="ARBA" id="ARBA00022764"/>
    </source>
</evidence>
<sequence>MMRKVTSLAMTFMLAMASTAAFAEGSQHNGMLYQSMDHNRMFDGVNLSEHQRQQMRDLMQLARHDLPRVDIAEAETMHNLVTAEKFDEAAVRQLAEKMAQESINRQVEMAKIRNQMYNLLTPEQKAQLNERYQQRIANWQQQIATMQNTSALKLGTKE</sequence>
<evidence type="ECO:0000313" key="7">
    <source>
        <dbReference type="Proteomes" id="UP000005959"/>
    </source>
</evidence>
<dbReference type="CDD" id="cd09916">
    <property type="entry name" value="CpxP_like"/>
    <property type="match status" value="1"/>
</dbReference>
<protein>
    <submittedName>
        <fullName evidence="6">Periplasmic protein CpxP</fullName>
    </submittedName>
</protein>
<dbReference type="Proteomes" id="UP000005959">
    <property type="component" value="Unassembled WGS sequence"/>
</dbReference>
<dbReference type="PANTHER" id="PTHR38102:SF2">
    <property type="entry name" value="PERIPLASMIC PROTEIN CPXP"/>
    <property type="match status" value="1"/>
</dbReference>
<dbReference type="Pfam" id="PF07813">
    <property type="entry name" value="LTXXQ"/>
    <property type="match status" value="1"/>
</dbReference>
<dbReference type="EMBL" id="AGCI01000072">
    <property type="protein sequence ID" value="EHM40983.1"/>
    <property type="molecule type" value="Genomic_DNA"/>
</dbReference>